<proteinExistence type="predicted"/>
<evidence type="ECO:0000313" key="2">
    <source>
        <dbReference type="EMBL" id="SPE06415.1"/>
    </source>
</evidence>
<dbReference type="EMBL" id="OKQR01000001">
    <property type="protein sequence ID" value="SPD91190.1"/>
    <property type="molecule type" value="Genomic_DNA"/>
</dbReference>
<dbReference type="EMBL" id="OKQU01000001">
    <property type="protein sequence ID" value="SPE06415.1"/>
    <property type="molecule type" value="Genomic_DNA"/>
</dbReference>
<evidence type="ECO:0008006" key="5">
    <source>
        <dbReference type="Google" id="ProtNLM"/>
    </source>
</evidence>
<dbReference type="AlphaFoldDB" id="A0A2N9K8L9"/>
<evidence type="ECO:0000313" key="3">
    <source>
        <dbReference type="Proteomes" id="UP000237923"/>
    </source>
</evidence>
<dbReference type="InterPro" id="IPR027417">
    <property type="entry name" value="P-loop_NTPase"/>
</dbReference>
<name>A0A2N9K8L9_9LACO</name>
<keyword evidence="4" id="KW-1185">Reference proteome</keyword>
<evidence type="ECO:0000313" key="1">
    <source>
        <dbReference type="EMBL" id="SPD91190.1"/>
    </source>
</evidence>
<dbReference type="RefSeq" id="WP_105299491.1">
    <property type="nucleotide sequence ID" value="NZ_OKQR01000001.1"/>
</dbReference>
<evidence type="ECO:0000313" key="4">
    <source>
        <dbReference type="Proteomes" id="UP000239237"/>
    </source>
</evidence>
<dbReference type="Proteomes" id="UP000239237">
    <property type="component" value="Unassembled WGS sequence"/>
</dbReference>
<dbReference type="Proteomes" id="UP000237923">
    <property type="component" value="Unassembled WGS sequence"/>
</dbReference>
<reference evidence="2 3" key="2">
    <citation type="submission" date="2018-02" db="EMBL/GenBank/DDBJ databases">
        <authorList>
            <person name="Cohen D.B."/>
            <person name="Kent A.D."/>
        </authorList>
    </citation>
    <scope>NUCLEOTIDE SEQUENCE [LARGE SCALE GENOMIC DNA]</scope>
    <source>
        <strain evidence="2 3">CECT 9216</strain>
    </source>
</reference>
<gene>
    <name evidence="1" type="ORF">LES8486_00161</name>
    <name evidence="2" type="ORF">LES9216_00308</name>
</gene>
<organism evidence="2 3">
    <name type="scientific">Leuconostoc suionicum</name>
    <dbReference type="NCBI Taxonomy" id="1511761"/>
    <lineage>
        <taxon>Bacteria</taxon>
        <taxon>Bacillati</taxon>
        <taxon>Bacillota</taxon>
        <taxon>Bacilli</taxon>
        <taxon>Lactobacillales</taxon>
        <taxon>Lactobacillaceae</taxon>
        <taxon>Leuconostoc</taxon>
    </lineage>
</organism>
<sequence>MLKPANLRKIASNIESESIKHYLNDLGVLSIRERELQGIERLVRHFIDEQVPLNFFYIGYSMPKISKEFDLLAFDQRHRVVNIELKSQADYDEEKVRKQLINNKYYLSQVAKEIKLFTYNSDSDIIYTLTEQDELEATDISSTHLFLASEFYRILATFDSIDMGNLDSLFKVNLYLVSPFRETHAFLEGDYLLSQQQQVLQNNILTISESGFYAVNVPSGNGKALMLYDTVKKLSKNNTVLIVHVGKLNAAQSSLRRNYDWKIIPIRHFMKKIKSKKLQNFDYIFIDEAQNLSIKNINSLVNYFEMQPTRLFLIGATSSNTKKNIDNDYSFLTIG</sequence>
<dbReference type="SUPFAM" id="SSF52540">
    <property type="entry name" value="P-loop containing nucleoside triphosphate hydrolases"/>
    <property type="match status" value="1"/>
</dbReference>
<accession>A0A2N9K8L9</accession>
<reference evidence="1 4" key="1">
    <citation type="submission" date="2018-02" db="EMBL/GenBank/DDBJ databases">
        <authorList>
            <person name="Rodrigo-Torres L."/>
            <person name="Arahal R. D."/>
            <person name="Lucena T."/>
        </authorList>
    </citation>
    <scope>NUCLEOTIDE SEQUENCE [LARGE SCALE GENOMIC DNA]</scope>
    <source>
        <strain evidence="1 4">CECT 8486</strain>
    </source>
</reference>
<dbReference type="Gene3D" id="3.40.50.300">
    <property type="entry name" value="P-loop containing nucleotide triphosphate hydrolases"/>
    <property type="match status" value="1"/>
</dbReference>
<protein>
    <recommendedName>
        <fullName evidence="5">Schlafen group 3-like DNA/RNA helicase domain-containing protein</fullName>
    </recommendedName>
</protein>